<comment type="caution">
    <text evidence="7">The sequence shown here is derived from an EMBL/GenBank/DDBJ whole genome shotgun (WGS) entry which is preliminary data.</text>
</comment>
<accession>A0A1Z5IUA0</accession>
<keyword evidence="5 6" id="KW-0472">Membrane</keyword>
<gene>
    <name evidence="7" type="ORF">IWT25_00593</name>
</gene>
<evidence type="ECO:0000256" key="5">
    <source>
        <dbReference type="ARBA" id="ARBA00023136"/>
    </source>
</evidence>
<dbReference type="GO" id="GO:0005886">
    <property type="term" value="C:plasma membrane"/>
    <property type="evidence" value="ECO:0007669"/>
    <property type="project" value="UniProtKB-SubCell"/>
</dbReference>
<keyword evidence="4 6" id="KW-1133">Transmembrane helix</keyword>
<dbReference type="InterPro" id="IPR018513">
    <property type="entry name" value="Cell_synthase_bac"/>
</dbReference>
<evidence type="ECO:0000256" key="6">
    <source>
        <dbReference type="SAM" id="Phobius"/>
    </source>
</evidence>
<dbReference type="AlphaFoldDB" id="A0A1Z5IUA0"/>
<dbReference type="Pfam" id="PF03170">
    <property type="entry name" value="BcsB"/>
    <property type="match status" value="1"/>
</dbReference>
<keyword evidence="3 6" id="KW-0812">Transmembrane</keyword>
<sequence length="696" mass="78801" precursor="true">MNKFFINKPSGIKQNAISVSLTFLAVIFLLFSSGEKTAAKQYTQPFQNNTVSLAGQAVQTNMYFVKMGYWHVKRATLNLNFQVSQLTDRQSSDITVTVNGVTFYSFRPAKTRGLQSKQIRIPTRLIKSQNNLQVQGQLLNRKTGATQTPANWLTVNQTSNVNFDYRIEAPSNQINAFYAHMTGADTIAENQSVVETPLRATDAELTASLRALTGMTRFVTAEDRELPIKPLNQGRHAAFRMMIAQFDHLPPDIQAKLPRQKLTDHAVIHVIRRKHQSILVVTSQSNKLLKKAAQFVANQELMRETDRPIKWISVQTDTFTSTLQFQGRQPLMEKDEHVQGPGHHVKTFFVQLPNDHMNAAGSTVDLRMRYAKNLNFKRSLVTIKINHQAIGSQRLSSRRADDDTLRVKLPAKLPLDSTFTVQADFDLVLSGRGSQSSDQSTWASVLSDSYAMIRSRQSGDLLFDNYPGVFMKDQAVQQLALVRPNHLTENDFATMTNLFGLIGNYAKQNTGEFNVYHDQPSTAVLAQSNVMVFGTPANTPLVKALNRDLYFKYNPDFTGFKSNEKLSLEDQYAKRIGTAQLLRSPFNRYRSLLVVTGAHDDSVYRASTQLNRQVKLEQYSHADAIVVDENNQHYSYRFKKQKLLKKASLKSKFQQYGQFWTYMGLAVVAIAFFGFVAISILWHNGLLKRRGDDDEK</sequence>
<evidence type="ECO:0000313" key="7">
    <source>
        <dbReference type="EMBL" id="GAX05289.1"/>
    </source>
</evidence>
<reference evidence="7 8" key="1">
    <citation type="submission" date="2015-11" db="EMBL/GenBank/DDBJ databases">
        <title>Draft genome sequences of new species of the genus Lactobacillus isolated from orchardgrass silage.</title>
        <authorList>
            <person name="Tohno M."/>
            <person name="Tanizawa Y."/>
            <person name="Arita M."/>
        </authorList>
    </citation>
    <scope>NUCLEOTIDE SEQUENCE [LARGE SCALE GENOMIC DNA]</scope>
    <source>
        <strain evidence="7 8">IWT25</strain>
    </source>
</reference>
<dbReference type="Proteomes" id="UP000198414">
    <property type="component" value="Unassembled WGS sequence"/>
</dbReference>
<comment type="subcellular location">
    <subcellularLocation>
        <location evidence="1">Cell membrane</location>
        <topology evidence="1">Single-pass membrane protein</topology>
    </subcellularLocation>
</comment>
<feature type="transmembrane region" description="Helical" evidence="6">
    <location>
        <begin position="659"/>
        <end position="682"/>
    </location>
</feature>
<organism evidence="7 8">
    <name type="scientific">Secundilactobacillus pentosiphilus</name>
    <dbReference type="NCBI Taxonomy" id="1714682"/>
    <lineage>
        <taxon>Bacteria</taxon>
        <taxon>Bacillati</taxon>
        <taxon>Bacillota</taxon>
        <taxon>Bacilli</taxon>
        <taxon>Lactobacillales</taxon>
        <taxon>Lactobacillaceae</taxon>
        <taxon>Secundilactobacillus</taxon>
    </lineage>
</organism>
<dbReference type="RefSeq" id="WP_180949702.1">
    <property type="nucleotide sequence ID" value="NZ_BCMI01000004.1"/>
</dbReference>
<evidence type="ECO:0000256" key="4">
    <source>
        <dbReference type="ARBA" id="ARBA00022989"/>
    </source>
</evidence>
<dbReference type="EMBL" id="BCMI01000004">
    <property type="protein sequence ID" value="GAX05289.1"/>
    <property type="molecule type" value="Genomic_DNA"/>
</dbReference>
<name>A0A1Z5IUA0_9LACO</name>
<keyword evidence="2" id="KW-1003">Cell membrane</keyword>
<dbReference type="PANTHER" id="PTHR39083">
    <property type="entry name" value="CYCLIC DI-GMP-BINDING PROTEIN"/>
    <property type="match status" value="1"/>
</dbReference>
<evidence type="ECO:0000313" key="8">
    <source>
        <dbReference type="Proteomes" id="UP000198414"/>
    </source>
</evidence>
<evidence type="ECO:0000256" key="3">
    <source>
        <dbReference type="ARBA" id="ARBA00022692"/>
    </source>
</evidence>
<evidence type="ECO:0000256" key="1">
    <source>
        <dbReference type="ARBA" id="ARBA00004162"/>
    </source>
</evidence>
<dbReference type="PANTHER" id="PTHR39083:SF1">
    <property type="entry name" value="CYCLIC DI-GMP-BINDING PROTEIN"/>
    <property type="match status" value="1"/>
</dbReference>
<protein>
    <submittedName>
        <fullName evidence="7">Cellulose synthase</fullName>
    </submittedName>
</protein>
<evidence type="ECO:0000256" key="2">
    <source>
        <dbReference type="ARBA" id="ARBA00022475"/>
    </source>
</evidence>
<dbReference type="GO" id="GO:0006011">
    <property type="term" value="P:UDP-alpha-D-glucose metabolic process"/>
    <property type="evidence" value="ECO:0007669"/>
    <property type="project" value="InterPro"/>
</dbReference>
<proteinExistence type="predicted"/>
<dbReference type="Gene3D" id="2.60.120.260">
    <property type="entry name" value="Galactose-binding domain-like"/>
    <property type="match status" value="2"/>
</dbReference>